<evidence type="ECO:0008006" key="4">
    <source>
        <dbReference type="Google" id="ProtNLM"/>
    </source>
</evidence>
<dbReference type="Pfam" id="PF06995">
    <property type="entry name" value="Phage_P2_GpU"/>
    <property type="match status" value="1"/>
</dbReference>
<dbReference type="RefSeq" id="WP_119367931.1">
    <property type="nucleotide sequence ID" value="NZ_QXDJ01000006.1"/>
</dbReference>
<sequence length="168" mass="18509">MSMASFATKVFEVSGDNKIYTFQDFQYSSSLQTDKQDSDGNKPSTYNKGPDLDSFGFKVKLDASYGVNPRSDWEEWKSLMESGVAYPFILGGKPLGSYNYILVGVKPSNFNIDNEGNILSLELDLNFDEYVRAGSADSNKKSSNKKLGKKSSEVQGLSGTEFASLIDD</sequence>
<evidence type="ECO:0000256" key="1">
    <source>
        <dbReference type="SAM" id="MobiDB-lite"/>
    </source>
</evidence>
<evidence type="ECO:0000313" key="3">
    <source>
        <dbReference type="Proteomes" id="UP000265930"/>
    </source>
</evidence>
<reference evidence="2 3" key="1">
    <citation type="submission" date="2018-08" db="EMBL/GenBank/DDBJ databases">
        <title>Genome of Clostridium chromiireducens C1, DSM12136.</title>
        <authorList>
            <person name="Xing M."/>
            <person name="Wei Y."/>
            <person name="Ang E.L."/>
            <person name="Zhao H."/>
            <person name="Zhang Y."/>
        </authorList>
    </citation>
    <scope>NUCLEOTIDE SEQUENCE [LARGE SCALE GENOMIC DNA]</scope>
    <source>
        <strain evidence="2 3">C1</strain>
    </source>
</reference>
<dbReference type="AlphaFoldDB" id="A0A399IPH0"/>
<comment type="caution">
    <text evidence="2">The sequence shown here is derived from an EMBL/GenBank/DDBJ whole genome shotgun (WGS) entry which is preliminary data.</text>
</comment>
<organism evidence="2 3">
    <name type="scientific">Clostridium chromiireducens</name>
    <dbReference type="NCBI Taxonomy" id="225345"/>
    <lineage>
        <taxon>Bacteria</taxon>
        <taxon>Bacillati</taxon>
        <taxon>Bacillota</taxon>
        <taxon>Clostridia</taxon>
        <taxon>Eubacteriales</taxon>
        <taxon>Clostridiaceae</taxon>
        <taxon>Clostridium</taxon>
    </lineage>
</organism>
<feature type="region of interest" description="Disordered" evidence="1">
    <location>
        <begin position="135"/>
        <end position="168"/>
    </location>
</feature>
<evidence type="ECO:0000313" key="2">
    <source>
        <dbReference type="EMBL" id="RII32856.1"/>
    </source>
</evidence>
<name>A0A399IPH0_9CLOT</name>
<gene>
    <name evidence="2" type="ORF">D2A34_21925</name>
</gene>
<dbReference type="Proteomes" id="UP000265930">
    <property type="component" value="Unassembled WGS sequence"/>
</dbReference>
<protein>
    <recommendedName>
        <fullName evidence="4">Phage tail protein</fullName>
    </recommendedName>
</protein>
<accession>A0A399IPH0</accession>
<dbReference type="InterPro" id="IPR009734">
    <property type="entry name" value="Myoviridae_GpU"/>
</dbReference>
<proteinExistence type="predicted"/>
<dbReference type="EMBL" id="QXDJ01000006">
    <property type="protein sequence ID" value="RII32856.1"/>
    <property type="molecule type" value="Genomic_DNA"/>
</dbReference>